<comment type="similarity">
    <text evidence="3">Belongs to the SMC family. SMC6 subfamily.</text>
</comment>
<accession>A0ABN8Q1V4</accession>
<evidence type="ECO:0000313" key="15">
    <source>
        <dbReference type="EMBL" id="CAH3155287.1"/>
    </source>
</evidence>
<evidence type="ECO:0000256" key="8">
    <source>
        <dbReference type="ARBA" id="ARBA00023054"/>
    </source>
</evidence>
<gene>
    <name evidence="15" type="ORF">PEVE_00001673</name>
</gene>
<evidence type="ECO:0000256" key="2">
    <source>
        <dbReference type="ARBA" id="ARBA00004286"/>
    </source>
</evidence>
<protein>
    <recommendedName>
        <fullName evidence="14">Rad50/SbcC-type AAA domain-containing protein</fullName>
    </recommendedName>
</protein>
<evidence type="ECO:0000256" key="4">
    <source>
        <dbReference type="ARBA" id="ARBA00022454"/>
    </source>
</evidence>
<evidence type="ECO:0000313" key="16">
    <source>
        <dbReference type="Proteomes" id="UP001159427"/>
    </source>
</evidence>
<evidence type="ECO:0000256" key="5">
    <source>
        <dbReference type="ARBA" id="ARBA00022741"/>
    </source>
</evidence>
<feature type="domain" description="Rad50/SbcC-type AAA" evidence="14">
    <location>
        <begin position="2"/>
        <end position="220"/>
    </location>
</feature>
<dbReference type="Proteomes" id="UP001159427">
    <property type="component" value="Unassembled WGS sequence"/>
</dbReference>
<dbReference type="SUPFAM" id="SSF52540">
    <property type="entry name" value="P-loop containing nucleoside triphosphate hydrolases"/>
    <property type="match status" value="1"/>
</dbReference>
<dbReference type="PANTHER" id="PTHR19306">
    <property type="entry name" value="STRUCTURAL MAINTENANCE OF CHROMOSOMES 5,6 SMC5, SMC6"/>
    <property type="match status" value="1"/>
</dbReference>
<evidence type="ECO:0000256" key="12">
    <source>
        <dbReference type="SAM" id="Coils"/>
    </source>
</evidence>
<feature type="coiled-coil region" evidence="12">
    <location>
        <begin position="604"/>
        <end position="638"/>
    </location>
</feature>
<sequence length="1151" mass="134828">MCHTMLEVNLGANVNFIIGRNGSGKSAIMTALVVGLGGKAATTNRGSSLKGFVKDKCSYAQVSIKLRNRGQDAYKPKEYGDCITVERRISSDGSGSYKLKAKDGKVVSQKKDELNHILDQFNIQVDNPVSVLNQDTSRNFLNSSDPKDKYKFFLKATQLEQMSTDYQLIIEQQDIIKSTLDRKQETLPPMLRQVQQLEEKYKDIAQLKTMKEQVEELKKERVWAEVIDAEKKLGPLAREEENHKTKLPRYDEKVQTCEEEVKKLEEEWTSVNEQLNAITEEGRILQGEQQAICQELRQKKTTHRDKQSRLRKLMQEKKTAQNDQSQLKERIMEIKQTAMRDIESERRQREEVLQQKRDDLKARQSQLSTTNHHRAQLEQAITRAKEKTYQLRTDVTDATNRVGALQRQLRDLQGSRQNRLTLFGSWQPDLHQRIEQAARRGHFHHAPVGPIGARLSLKDQKWTLAVESCLKKLGWAYCCHDNHDQQVLKQLFLQVCPKDNLPPIIVSRFQNEVHDVSGNKPRCEFPTVLDMLLIDNPVVTNCLIDQAGIESVLLIEDPKLAREVMFQRPPARARMAYAKNGDQLLGGKTARSYASMSSQARYLQKDIERDIRHLEEEIEQKRQQQQQCQDELNDIDRTIRDNSKELQKSKSKAFREQEAVNKCLGEITELENFEEEDFPDVTTLEEEVEHYTQQLEDLEQQSVVFEEELEKAQNELSKQQLKDQQLKEKIQSLLEKADPFRSQQHEIEVQIETQKGHRKHYENRLRELQNLIKKAEKEHENMKRLVQEKTEQACQFCDRVNTRRTVKNLESEIIQKTRRIQTEEKNKGKHEDITREYFEAKTRYDSIMDSLKNLKRYSKRLKVVMEERAKAFINYRHYIAIRAKYFFQMMLSQRGYNGKMVFNHNDESLALQQLHINKQQGRRDKILEIRKQSDFHIPKDFGRILDCAKGSRQTNKRPDRKTVHKVLALKRMDKRKNTRSRKAARLKSKDQCLELYQDAIERSYFIAKLDVSENDIPRLQELFATVQKTFGILRLQAVHIDNQRTFWTSACNTYDGKRVWITGSLPCYRRRQRLRSGQHMPQWRLCLHLDDASKKVQQIGLAVRNPERFGKLQRPYGRQCQLPQQASSYDIRVPQGVRTKLYQNRVFCVCV</sequence>
<keyword evidence="16" id="KW-1185">Reference proteome</keyword>
<dbReference type="InterPro" id="IPR027417">
    <property type="entry name" value="P-loop_NTPase"/>
</dbReference>
<evidence type="ECO:0000256" key="11">
    <source>
        <dbReference type="ARBA" id="ARBA00023242"/>
    </source>
</evidence>
<evidence type="ECO:0000256" key="10">
    <source>
        <dbReference type="ARBA" id="ARBA00023204"/>
    </source>
</evidence>
<keyword evidence="6" id="KW-0227">DNA damage</keyword>
<keyword evidence="10" id="KW-0234">DNA repair</keyword>
<evidence type="ECO:0000259" key="14">
    <source>
        <dbReference type="Pfam" id="PF13476"/>
    </source>
</evidence>
<evidence type="ECO:0000256" key="7">
    <source>
        <dbReference type="ARBA" id="ARBA00022840"/>
    </source>
</evidence>
<proteinExistence type="inferred from homology"/>
<dbReference type="InterPro" id="IPR038729">
    <property type="entry name" value="Rad50/SbcC_AAA"/>
</dbReference>
<name>A0ABN8Q1V4_9CNID</name>
<evidence type="ECO:0000256" key="9">
    <source>
        <dbReference type="ARBA" id="ARBA00023172"/>
    </source>
</evidence>
<evidence type="ECO:0000256" key="1">
    <source>
        <dbReference type="ARBA" id="ARBA00004123"/>
    </source>
</evidence>
<feature type="region of interest" description="Disordered" evidence="13">
    <location>
        <begin position="338"/>
        <end position="373"/>
    </location>
</feature>
<feature type="compositionally biased region" description="Basic and acidic residues" evidence="13">
    <location>
        <begin position="338"/>
        <end position="362"/>
    </location>
</feature>
<dbReference type="Gene3D" id="3.40.50.300">
    <property type="entry name" value="P-loop containing nucleotide triphosphate hydrolases"/>
    <property type="match status" value="1"/>
</dbReference>
<keyword evidence="11" id="KW-0539">Nucleus</keyword>
<keyword evidence="4" id="KW-0158">Chromosome</keyword>
<organism evidence="15 16">
    <name type="scientific">Porites evermanni</name>
    <dbReference type="NCBI Taxonomy" id="104178"/>
    <lineage>
        <taxon>Eukaryota</taxon>
        <taxon>Metazoa</taxon>
        <taxon>Cnidaria</taxon>
        <taxon>Anthozoa</taxon>
        <taxon>Hexacorallia</taxon>
        <taxon>Scleractinia</taxon>
        <taxon>Fungiina</taxon>
        <taxon>Poritidae</taxon>
        <taxon>Porites</taxon>
    </lineage>
</organism>
<keyword evidence="7" id="KW-0067">ATP-binding</keyword>
<reference evidence="15 16" key="1">
    <citation type="submission" date="2022-05" db="EMBL/GenBank/DDBJ databases">
        <authorList>
            <consortium name="Genoscope - CEA"/>
            <person name="William W."/>
        </authorList>
    </citation>
    <scope>NUCLEOTIDE SEQUENCE [LARGE SCALE GENOMIC DNA]</scope>
</reference>
<comment type="caution">
    <text evidence="15">The sequence shown here is derived from an EMBL/GenBank/DDBJ whole genome shotgun (WGS) entry which is preliminary data.</text>
</comment>
<feature type="coiled-coil region" evidence="12">
    <location>
        <begin position="681"/>
        <end position="826"/>
    </location>
</feature>
<evidence type="ECO:0000256" key="13">
    <source>
        <dbReference type="SAM" id="MobiDB-lite"/>
    </source>
</evidence>
<evidence type="ECO:0000256" key="3">
    <source>
        <dbReference type="ARBA" id="ARBA00006793"/>
    </source>
</evidence>
<dbReference type="PANTHER" id="PTHR19306:SF6">
    <property type="entry name" value="STRUCTURAL MAINTENANCE OF CHROMOSOMES PROTEIN 6"/>
    <property type="match status" value="1"/>
</dbReference>
<evidence type="ECO:0000256" key="6">
    <source>
        <dbReference type="ARBA" id="ARBA00022763"/>
    </source>
</evidence>
<keyword evidence="9" id="KW-0233">DNA recombination</keyword>
<keyword evidence="5" id="KW-0547">Nucleotide-binding</keyword>
<comment type="subcellular location">
    <subcellularLocation>
        <location evidence="2">Chromosome</location>
    </subcellularLocation>
    <subcellularLocation>
        <location evidence="1">Nucleus</location>
    </subcellularLocation>
</comment>
<dbReference type="Pfam" id="PF13476">
    <property type="entry name" value="AAA_23"/>
    <property type="match status" value="1"/>
</dbReference>
<keyword evidence="8 12" id="KW-0175">Coiled coil</keyword>
<dbReference type="EMBL" id="CALNXI010001096">
    <property type="protein sequence ID" value="CAH3155287.1"/>
    <property type="molecule type" value="Genomic_DNA"/>
</dbReference>